<dbReference type="InterPro" id="IPR011989">
    <property type="entry name" value="ARM-like"/>
</dbReference>
<reference evidence="3" key="1">
    <citation type="submission" date="2021-05" db="EMBL/GenBank/DDBJ databases">
        <authorList>
            <person name="Pietrasiak N."/>
            <person name="Ward R."/>
            <person name="Stajich J.E."/>
            <person name="Kurbessoian T."/>
        </authorList>
    </citation>
    <scope>NUCLEOTIDE SEQUENCE</scope>
    <source>
        <strain evidence="3">CPER-KK1</strain>
    </source>
</reference>
<organism evidence="3 4">
    <name type="scientific">Symplocastrum torsivum CPER-KK1</name>
    <dbReference type="NCBI Taxonomy" id="450513"/>
    <lineage>
        <taxon>Bacteria</taxon>
        <taxon>Bacillati</taxon>
        <taxon>Cyanobacteriota</taxon>
        <taxon>Cyanophyceae</taxon>
        <taxon>Oscillatoriophycideae</taxon>
        <taxon>Oscillatoriales</taxon>
        <taxon>Microcoleaceae</taxon>
        <taxon>Symplocastrum</taxon>
    </lineage>
</organism>
<sequence length="138" mass="15795">MDNFAFLLLPISESDRRGIAVQELAKGWKDDPDTLPLLKQCATSDDNSDVRSAAVQELAKGWKDEHGMFELLYARAINDPFERKENWEGNPRQTALEAIIKQRPDSPQTLSLLRDRAENDPDEKVREFAQKKLAKLEE</sequence>
<protein>
    <submittedName>
        <fullName evidence="3">HEAT repeat domain-containing protein</fullName>
    </submittedName>
</protein>
<name>A0A951PTE4_9CYAN</name>
<gene>
    <name evidence="3" type="ORF">KME25_34310</name>
</gene>
<dbReference type="SUPFAM" id="SSF48371">
    <property type="entry name" value="ARM repeat"/>
    <property type="match status" value="1"/>
</dbReference>
<evidence type="ECO:0000256" key="2">
    <source>
        <dbReference type="ARBA" id="ARBA00022738"/>
    </source>
</evidence>
<dbReference type="Proteomes" id="UP000753908">
    <property type="component" value="Unassembled WGS sequence"/>
</dbReference>
<keyword evidence="1" id="KW-0042">Antenna complex</keyword>
<proteinExistence type="predicted"/>
<evidence type="ECO:0000313" key="4">
    <source>
        <dbReference type="Proteomes" id="UP000753908"/>
    </source>
</evidence>
<accession>A0A951PTE4</accession>
<dbReference type="EMBL" id="JAHHIF010000099">
    <property type="protein sequence ID" value="MBW4549438.1"/>
    <property type="molecule type" value="Genomic_DNA"/>
</dbReference>
<dbReference type="Gene3D" id="1.25.10.10">
    <property type="entry name" value="Leucine-rich Repeat Variant"/>
    <property type="match status" value="1"/>
</dbReference>
<dbReference type="InterPro" id="IPR016024">
    <property type="entry name" value="ARM-type_fold"/>
</dbReference>
<evidence type="ECO:0000256" key="1">
    <source>
        <dbReference type="ARBA" id="ARBA00022549"/>
    </source>
</evidence>
<reference evidence="3" key="2">
    <citation type="journal article" date="2022" name="Microbiol. Resour. Announc.">
        <title>Metagenome Sequencing to Explore Phylogenomics of Terrestrial Cyanobacteria.</title>
        <authorList>
            <person name="Ward R.D."/>
            <person name="Stajich J.E."/>
            <person name="Johansen J.R."/>
            <person name="Huntemann M."/>
            <person name="Clum A."/>
            <person name="Foster B."/>
            <person name="Foster B."/>
            <person name="Roux S."/>
            <person name="Palaniappan K."/>
            <person name="Varghese N."/>
            <person name="Mukherjee S."/>
            <person name="Reddy T.B.K."/>
            <person name="Daum C."/>
            <person name="Copeland A."/>
            <person name="Chen I.A."/>
            <person name="Ivanova N.N."/>
            <person name="Kyrpides N.C."/>
            <person name="Shapiro N."/>
            <person name="Eloe-Fadrosh E.A."/>
            <person name="Pietrasiak N."/>
        </authorList>
    </citation>
    <scope>NUCLEOTIDE SEQUENCE</scope>
    <source>
        <strain evidence="3">CPER-KK1</strain>
    </source>
</reference>
<keyword evidence="2" id="KW-0605">Phycobilisome</keyword>
<dbReference type="GO" id="GO:0030089">
    <property type="term" value="C:phycobilisome"/>
    <property type="evidence" value="ECO:0007669"/>
    <property type="project" value="UniProtKB-KW"/>
</dbReference>
<dbReference type="AlphaFoldDB" id="A0A951PTE4"/>
<comment type="caution">
    <text evidence="3">The sequence shown here is derived from an EMBL/GenBank/DDBJ whole genome shotgun (WGS) entry which is preliminary data.</text>
</comment>
<evidence type="ECO:0000313" key="3">
    <source>
        <dbReference type="EMBL" id="MBW4549438.1"/>
    </source>
</evidence>